<reference evidence="1 2" key="1">
    <citation type="submission" date="2019-12" db="EMBL/GenBank/DDBJ databases">
        <title>Spirosoma sp. HMF4905 genome sequencing and assembly.</title>
        <authorList>
            <person name="Kang H."/>
            <person name="Cha I."/>
            <person name="Kim H."/>
            <person name="Joh K."/>
        </authorList>
    </citation>
    <scope>NUCLEOTIDE SEQUENCE [LARGE SCALE GENOMIC DNA]</scope>
    <source>
        <strain evidence="1 2">HMF4905</strain>
    </source>
</reference>
<name>A0A7K1SQT1_9BACT</name>
<proteinExistence type="predicted"/>
<keyword evidence="2" id="KW-1185">Reference proteome</keyword>
<comment type="caution">
    <text evidence="1">The sequence shown here is derived from an EMBL/GenBank/DDBJ whole genome shotgun (WGS) entry which is preliminary data.</text>
</comment>
<dbReference type="EMBL" id="WPIN01000031">
    <property type="protein sequence ID" value="MVM36137.1"/>
    <property type="molecule type" value="Genomic_DNA"/>
</dbReference>
<dbReference type="RefSeq" id="WP_157590935.1">
    <property type="nucleotide sequence ID" value="NZ_WPIN01000031.1"/>
</dbReference>
<evidence type="ECO:0000313" key="1">
    <source>
        <dbReference type="EMBL" id="MVM36137.1"/>
    </source>
</evidence>
<dbReference type="Proteomes" id="UP000436006">
    <property type="component" value="Unassembled WGS sequence"/>
</dbReference>
<evidence type="ECO:0000313" key="2">
    <source>
        <dbReference type="Proteomes" id="UP000436006"/>
    </source>
</evidence>
<organism evidence="1 2">
    <name type="scientific">Spirosoma arboris</name>
    <dbReference type="NCBI Taxonomy" id="2682092"/>
    <lineage>
        <taxon>Bacteria</taxon>
        <taxon>Pseudomonadati</taxon>
        <taxon>Bacteroidota</taxon>
        <taxon>Cytophagia</taxon>
        <taxon>Cytophagales</taxon>
        <taxon>Cytophagaceae</taxon>
        <taxon>Spirosoma</taxon>
    </lineage>
</organism>
<accession>A0A7K1SQT1</accession>
<gene>
    <name evidence="1" type="ORF">GO755_39360</name>
</gene>
<sequence>MEQTTGIRGDTRAEWLTSNRDAAKILDQYILQAEKAFISRIQAAGLTLTGELLSSFRHEAAIIGQDYVSAKLEMAGYGRIKDLRRMNYSRTPPLIAIENYVEKVGTANFREVPGYAPGRFPATEAKAVERLAWAFKMKFIRQPNVVRGYRGIYSDPLLKDVLPYLFSDLATACNLTASRAFKVAFSD</sequence>
<dbReference type="AlphaFoldDB" id="A0A7K1SQT1"/>
<protein>
    <submittedName>
        <fullName evidence="1">Uncharacterized protein</fullName>
    </submittedName>
</protein>